<comment type="caution">
    <text evidence="2">The sequence shown here is derived from an EMBL/GenBank/DDBJ whole genome shotgun (WGS) entry which is preliminary data.</text>
</comment>
<proteinExistence type="predicted"/>
<dbReference type="RefSeq" id="WP_061949800.1">
    <property type="nucleotide sequence ID" value="NZ_LTAO01000036.1"/>
</dbReference>
<sequence>MIFHFKQGSTNQTLTLSLKSFDVDIDLSNSTVRFIMTDHYRQNLLIDELAVIESINEGTVSYTFHSGQTELTGTFKAEFEVYGPNNQFKVFPNKEYLRIKIHPKLRHLQQNHSSSILDGGDFK</sequence>
<dbReference type="Gene3D" id="2.60.40.3350">
    <property type="match status" value="1"/>
</dbReference>
<dbReference type="AlphaFoldDB" id="A0A161P9E4"/>
<gene>
    <name evidence="2" type="ORF">AZF04_10795</name>
</gene>
<organism evidence="2 3">
    <name type="scientific">Alkalihalobacillus trypoxylicola</name>
    <dbReference type="NCBI Taxonomy" id="519424"/>
    <lineage>
        <taxon>Bacteria</taxon>
        <taxon>Bacillati</taxon>
        <taxon>Bacillota</taxon>
        <taxon>Bacilli</taxon>
        <taxon>Bacillales</taxon>
        <taxon>Bacillaceae</taxon>
        <taxon>Alkalihalobacillus</taxon>
    </lineage>
</organism>
<accession>A0A161P9E4</accession>
<evidence type="ECO:0000313" key="2">
    <source>
        <dbReference type="EMBL" id="KYG27670.1"/>
    </source>
</evidence>
<evidence type="ECO:0000313" key="3">
    <source>
        <dbReference type="Proteomes" id="UP000075806"/>
    </source>
</evidence>
<protein>
    <recommendedName>
        <fullName evidence="1">BppU N-terminal domain-containing protein</fullName>
    </recommendedName>
</protein>
<dbReference type="EMBL" id="LTAO01000036">
    <property type="protein sequence ID" value="KYG27670.1"/>
    <property type="molecule type" value="Genomic_DNA"/>
</dbReference>
<evidence type="ECO:0000259" key="1">
    <source>
        <dbReference type="Pfam" id="PF10651"/>
    </source>
</evidence>
<feature type="domain" description="BppU N-terminal" evidence="1">
    <location>
        <begin position="7"/>
        <end position="88"/>
    </location>
</feature>
<dbReference type="Pfam" id="PF10651">
    <property type="entry name" value="BppU_N"/>
    <property type="match status" value="1"/>
</dbReference>
<name>A0A161P9E4_9BACI</name>
<keyword evidence="3" id="KW-1185">Reference proteome</keyword>
<dbReference type="Proteomes" id="UP000075806">
    <property type="component" value="Unassembled WGS sequence"/>
</dbReference>
<dbReference type="InterPro" id="IPR018913">
    <property type="entry name" value="BppU_N"/>
</dbReference>
<reference evidence="2" key="1">
    <citation type="submission" date="2016-02" db="EMBL/GenBank/DDBJ databases">
        <title>Genome sequence of Bacillus trypoxylicola KCTC 13244(T).</title>
        <authorList>
            <person name="Jeong H."/>
            <person name="Park S.-H."/>
            <person name="Choi S.-K."/>
        </authorList>
    </citation>
    <scope>NUCLEOTIDE SEQUENCE [LARGE SCALE GENOMIC DNA]</scope>
    <source>
        <strain evidence="2">KCTC 13244</strain>
    </source>
</reference>